<evidence type="ECO:0000313" key="9">
    <source>
        <dbReference type="Proteomes" id="UP001207742"/>
    </source>
</evidence>
<evidence type="ECO:0000259" key="6">
    <source>
        <dbReference type="Pfam" id="PF07980"/>
    </source>
</evidence>
<comment type="subcellular location">
    <subcellularLocation>
        <location evidence="1">Cell outer membrane</location>
    </subcellularLocation>
</comment>
<keyword evidence="5" id="KW-0998">Cell outer membrane</keyword>
<dbReference type="Pfam" id="PF14322">
    <property type="entry name" value="SusD-like_3"/>
    <property type="match status" value="1"/>
</dbReference>
<keyword evidence="3" id="KW-0732">Signal</keyword>
<dbReference type="Gene3D" id="1.25.40.390">
    <property type="match status" value="1"/>
</dbReference>
<gene>
    <name evidence="8" type="ORF">OL497_27095</name>
</gene>
<dbReference type="InterPro" id="IPR033985">
    <property type="entry name" value="SusD-like_N"/>
</dbReference>
<dbReference type="RefSeq" id="WP_264734401.1">
    <property type="nucleotide sequence ID" value="NZ_JAPDNR010000001.1"/>
</dbReference>
<evidence type="ECO:0000259" key="7">
    <source>
        <dbReference type="Pfam" id="PF14322"/>
    </source>
</evidence>
<organism evidence="8 9">
    <name type="scientific">Chitinophaga nivalis</name>
    <dbReference type="NCBI Taxonomy" id="2991709"/>
    <lineage>
        <taxon>Bacteria</taxon>
        <taxon>Pseudomonadati</taxon>
        <taxon>Bacteroidota</taxon>
        <taxon>Chitinophagia</taxon>
        <taxon>Chitinophagales</taxon>
        <taxon>Chitinophagaceae</taxon>
        <taxon>Chitinophaga</taxon>
    </lineage>
</organism>
<dbReference type="InterPro" id="IPR012944">
    <property type="entry name" value="SusD_RagB_dom"/>
</dbReference>
<keyword evidence="9" id="KW-1185">Reference proteome</keyword>
<evidence type="ECO:0000256" key="1">
    <source>
        <dbReference type="ARBA" id="ARBA00004442"/>
    </source>
</evidence>
<dbReference type="CDD" id="cd08977">
    <property type="entry name" value="SusD"/>
    <property type="match status" value="1"/>
</dbReference>
<dbReference type="Pfam" id="PF07980">
    <property type="entry name" value="SusD_RagB"/>
    <property type="match status" value="1"/>
</dbReference>
<evidence type="ECO:0000256" key="4">
    <source>
        <dbReference type="ARBA" id="ARBA00023136"/>
    </source>
</evidence>
<evidence type="ECO:0000256" key="2">
    <source>
        <dbReference type="ARBA" id="ARBA00006275"/>
    </source>
</evidence>
<evidence type="ECO:0000256" key="5">
    <source>
        <dbReference type="ARBA" id="ARBA00023237"/>
    </source>
</evidence>
<comment type="similarity">
    <text evidence="2">Belongs to the SusD family.</text>
</comment>
<dbReference type="InterPro" id="IPR011990">
    <property type="entry name" value="TPR-like_helical_dom_sf"/>
</dbReference>
<accession>A0ABT3IUC8</accession>
<evidence type="ECO:0000256" key="3">
    <source>
        <dbReference type="ARBA" id="ARBA00022729"/>
    </source>
</evidence>
<feature type="domain" description="SusD-like N-terminal" evidence="7">
    <location>
        <begin position="100"/>
        <end position="236"/>
    </location>
</feature>
<reference evidence="8 9" key="1">
    <citation type="submission" date="2022-10" db="EMBL/GenBank/DDBJ databases">
        <title>Chitinophaga nivalis PC15 sp. nov., isolated from Pyeongchang county, South Korea.</title>
        <authorList>
            <person name="Trinh H.N."/>
        </authorList>
    </citation>
    <scope>NUCLEOTIDE SEQUENCE [LARGE SCALE GENOMIC DNA]</scope>
    <source>
        <strain evidence="8 9">PC14</strain>
    </source>
</reference>
<comment type="caution">
    <text evidence="8">The sequence shown here is derived from an EMBL/GenBank/DDBJ whole genome shotgun (WGS) entry which is preliminary data.</text>
</comment>
<evidence type="ECO:0000313" key="8">
    <source>
        <dbReference type="EMBL" id="MCW3487594.1"/>
    </source>
</evidence>
<keyword evidence="4" id="KW-0472">Membrane</keyword>
<feature type="domain" description="RagB/SusD" evidence="6">
    <location>
        <begin position="263"/>
        <end position="472"/>
    </location>
</feature>
<dbReference type="SUPFAM" id="SSF48452">
    <property type="entry name" value="TPR-like"/>
    <property type="match status" value="1"/>
</dbReference>
<dbReference type="EMBL" id="JAPDNS010000002">
    <property type="protein sequence ID" value="MCW3487594.1"/>
    <property type="molecule type" value="Genomic_DNA"/>
</dbReference>
<protein>
    <submittedName>
        <fullName evidence="8">RagB/SusD family nutrient uptake outer membrane protein</fullName>
    </submittedName>
</protein>
<sequence length="475" mass="52502">MTKSKISILALASLGVLSFNSCKKLDQQPADSKEGNVVINEQNVRILTNGIYERLQALEYYGRDFLVLNDVGGDNVKVISGGSGRFKTEFTYTATPTGVTSQPNTWLNAYRAINQANIVISKLPSNDNTKPYQGEAYFLRALAQFDVARRYCRIPASNAGKAILDQPNSGIPIVTEVPDGPIGIKPGRATLKATYDAIISDLLKARDLAPESAAGTSKVFRGNKDAATALLSRVYLYMAKYEDVITESSKLISRYKLYEANELVAAYQKNDATPEDIFSLKFTINDNRSTNNFGYIYVPKAVGGYGDVRLQDAFVATIPASDARLAFVKNLGSNYLMKWEGNKSINMLGLADVKILRISEVLLNRAEAYAQTGKLTEAVADINALRAKRGLPEFKSNDDKAINAEIEYERSVELMGEGHRMFDIFRHNGERIVRDKDALTAAKIVADDYRAIYPIPQTEIDANPKIVQNPKYQTN</sequence>
<proteinExistence type="inferred from homology"/>
<name>A0ABT3IUC8_9BACT</name>
<dbReference type="Proteomes" id="UP001207742">
    <property type="component" value="Unassembled WGS sequence"/>
</dbReference>